<accession>F5XRS5</accession>
<dbReference type="InterPro" id="IPR005758">
    <property type="entry name" value="UDP-N-AcMur_Ala_ligase_MurC"/>
</dbReference>
<evidence type="ECO:0000256" key="4">
    <source>
        <dbReference type="ARBA" id="ARBA00022490"/>
    </source>
</evidence>
<feature type="binding site" evidence="14">
    <location>
        <begin position="123"/>
        <end position="129"/>
    </location>
    <ligand>
        <name>ATP</name>
        <dbReference type="ChEBI" id="CHEBI:30616"/>
    </ligand>
</feature>
<dbReference type="Pfam" id="PF01225">
    <property type="entry name" value="Mur_ligase"/>
    <property type="match status" value="1"/>
</dbReference>
<dbReference type="GO" id="GO:0008360">
    <property type="term" value="P:regulation of cell shape"/>
    <property type="evidence" value="ECO:0007669"/>
    <property type="project" value="UniProtKB-KW"/>
</dbReference>
<gene>
    <name evidence="14 18" type="primary">murC</name>
    <name evidence="18" type="ordered locus">MLP_41240</name>
</gene>
<dbReference type="eggNOG" id="COG0773">
    <property type="taxonomic scope" value="Bacteria"/>
</dbReference>
<feature type="domain" description="Mur ligase C-terminal" evidence="16">
    <location>
        <begin position="322"/>
        <end position="454"/>
    </location>
</feature>
<evidence type="ECO:0000256" key="12">
    <source>
        <dbReference type="ARBA" id="ARBA00023316"/>
    </source>
</evidence>
<dbReference type="GO" id="GO:0051301">
    <property type="term" value="P:cell division"/>
    <property type="evidence" value="ECO:0007669"/>
    <property type="project" value="UniProtKB-KW"/>
</dbReference>
<feature type="domain" description="Mur ligase central" evidence="17">
    <location>
        <begin position="121"/>
        <end position="300"/>
    </location>
</feature>
<dbReference type="OrthoDB" id="9804126at2"/>
<dbReference type="RefSeq" id="WP_013864975.1">
    <property type="nucleotide sequence ID" value="NC_015635.1"/>
</dbReference>
<dbReference type="HAMAP" id="MF_00046">
    <property type="entry name" value="MurC"/>
    <property type="match status" value="1"/>
</dbReference>
<dbReference type="InterPro" id="IPR050061">
    <property type="entry name" value="MurCDEF_pg_biosynth"/>
</dbReference>
<dbReference type="PANTHER" id="PTHR43445">
    <property type="entry name" value="UDP-N-ACETYLMURAMATE--L-ALANINE LIGASE-RELATED"/>
    <property type="match status" value="1"/>
</dbReference>
<dbReference type="InterPro" id="IPR000713">
    <property type="entry name" value="Mur_ligase_N"/>
</dbReference>
<keyword evidence="5 14" id="KW-0436">Ligase</keyword>
<dbReference type="GO" id="GO:0005737">
    <property type="term" value="C:cytoplasm"/>
    <property type="evidence" value="ECO:0007669"/>
    <property type="project" value="UniProtKB-SubCell"/>
</dbReference>
<keyword evidence="19" id="KW-1185">Reference proteome</keyword>
<dbReference type="Pfam" id="PF02875">
    <property type="entry name" value="Mur_ligase_C"/>
    <property type="match status" value="1"/>
</dbReference>
<comment type="catalytic activity">
    <reaction evidence="13 14">
        <text>UDP-N-acetyl-alpha-D-muramate + L-alanine + ATP = UDP-N-acetyl-alpha-D-muramoyl-L-alanine + ADP + phosphate + H(+)</text>
        <dbReference type="Rhea" id="RHEA:23372"/>
        <dbReference type="ChEBI" id="CHEBI:15378"/>
        <dbReference type="ChEBI" id="CHEBI:30616"/>
        <dbReference type="ChEBI" id="CHEBI:43474"/>
        <dbReference type="ChEBI" id="CHEBI:57972"/>
        <dbReference type="ChEBI" id="CHEBI:70757"/>
        <dbReference type="ChEBI" id="CHEBI:83898"/>
        <dbReference type="ChEBI" id="CHEBI:456216"/>
        <dbReference type="EC" id="6.3.2.8"/>
    </reaction>
</comment>
<dbReference type="SUPFAM" id="SSF51984">
    <property type="entry name" value="MurCD N-terminal domain"/>
    <property type="match status" value="1"/>
</dbReference>
<comment type="pathway">
    <text evidence="2 14">Cell wall biogenesis; peptidoglycan biosynthesis.</text>
</comment>
<dbReference type="Gene3D" id="3.40.50.720">
    <property type="entry name" value="NAD(P)-binding Rossmann-like Domain"/>
    <property type="match status" value="1"/>
</dbReference>
<evidence type="ECO:0000256" key="11">
    <source>
        <dbReference type="ARBA" id="ARBA00023306"/>
    </source>
</evidence>
<dbReference type="InterPro" id="IPR013221">
    <property type="entry name" value="Mur_ligase_cen"/>
</dbReference>
<comment type="similarity">
    <text evidence="14">Belongs to the MurCDEF family.</text>
</comment>
<evidence type="ECO:0000256" key="8">
    <source>
        <dbReference type="ARBA" id="ARBA00022840"/>
    </source>
</evidence>
<dbReference type="Gene3D" id="3.40.1190.10">
    <property type="entry name" value="Mur-like, catalytic domain"/>
    <property type="match status" value="1"/>
</dbReference>
<dbReference type="InterPro" id="IPR036565">
    <property type="entry name" value="Mur-like_cat_sf"/>
</dbReference>
<evidence type="ECO:0000256" key="9">
    <source>
        <dbReference type="ARBA" id="ARBA00022960"/>
    </source>
</evidence>
<evidence type="ECO:0000256" key="7">
    <source>
        <dbReference type="ARBA" id="ARBA00022741"/>
    </source>
</evidence>
<evidence type="ECO:0000256" key="13">
    <source>
        <dbReference type="ARBA" id="ARBA00047833"/>
    </source>
</evidence>
<keyword evidence="10 14" id="KW-0573">Peptidoglycan synthesis</keyword>
<keyword evidence="11 14" id="KW-0131">Cell cycle</keyword>
<keyword evidence="8 14" id="KW-0067">ATP-binding</keyword>
<dbReference type="STRING" id="1032480.MLP_41240"/>
<dbReference type="GO" id="GO:0008763">
    <property type="term" value="F:UDP-N-acetylmuramate-L-alanine ligase activity"/>
    <property type="evidence" value="ECO:0007669"/>
    <property type="project" value="UniProtKB-UniRule"/>
</dbReference>
<comment type="function">
    <text evidence="14">Cell wall formation.</text>
</comment>
<evidence type="ECO:0000256" key="3">
    <source>
        <dbReference type="ARBA" id="ARBA00012211"/>
    </source>
</evidence>
<dbReference type="KEGG" id="mph:MLP_41240"/>
<protein>
    <recommendedName>
        <fullName evidence="3 14">UDP-N-acetylmuramate--L-alanine ligase</fullName>
        <ecNumber evidence="3 14">6.3.2.8</ecNumber>
    </recommendedName>
    <alternativeName>
        <fullName evidence="14">UDP-N-acetylmuramoyl-L-alanine synthetase</fullName>
    </alternativeName>
</protein>
<dbReference type="EC" id="6.3.2.8" evidence="3 14"/>
<dbReference type="SUPFAM" id="SSF53244">
    <property type="entry name" value="MurD-like peptide ligases, peptide-binding domain"/>
    <property type="match status" value="1"/>
</dbReference>
<evidence type="ECO:0000256" key="2">
    <source>
        <dbReference type="ARBA" id="ARBA00004752"/>
    </source>
</evidence>
<feature type="domain" description="Mur ligase N-terminal catalytic" evidence="15">
    <location>
        <begin position="18"/>
        <end position="115"/>
    </location>
</feature>
<dbReference type="InterPro" id="IPR036615">
    <property type="entry name" value="Mur_ligase_C_dom_sf"/>
</dbReference>
<keyword evidence="9 14" id="KW-0133">Cell shape</keyword>
<keyword evidence="6 14" id="KW-0132">Cell division</keyword>
<dbReference type="Gene3D" id="3.90.190.20">
    <property type="entry name" value="Mur ligase, C-terminal domain"/>
    <property type="match status" value="1"/>
</dbReference>
<dbReference type="HOGENOM" id="CLU_028104_2_1_11"/>
<dbReference type="EMBL" id="AP012204">
    <property type="protein sequence ID" value="BAK37138.1"/>
    <property type="molecule type" value="Genomic_DNA"/>
</dbReference>
<dbReference type="GO" id="GO:0071555">
    <property type="term" value="P:cell wall organization"/>
    <property type="evidence" value="ECO:0007669"/>
    <property type="project" value="UniProtKB-KW"/>
</dbReference>
<evidence type="ECO:0000256" key="6">
    <source>
        <dbReference type="ARBA" id="ARBA00022618"/>
    </source>
</evidence>
<proteinExistence type="inferred from homology"/>
<evidence type="ECO:0000313" key="19">
    <source>
        <dbReference type="Proteomes" id="UP000007947"/>
    </source>
</evidence>
<evidence type="ECO:0000259" key="17">
    <source>
        <dbReference type="Pfam" id="PF08245"/>
    </source>
</evidence>
<evidence type="ECO:0000259" key="16">
    <source>
        <dbReference type="Pfam" id="PF02875"/>
    </source>
</evidence>
<name>F5XRS5_MICPN</name>
<keyword evidence="4 14" id="KW-0963">Cytoplasm</keyword>
<reference evidence="18 19" key="1">
    <citation type="submission" date="2011-05" db="EMBL/GenBank/DDBJ databases">
        <title>Whole genome sequence of Microlunatus phosphovorus NM-1.</title>
        <authorList>
            <person name="Hosoyama A."/>
            <person name="Sasaki K."/>
            <person name="Harada T."/>
            <person name="Igarashi R."/>
            <person name="Kawakoshi A."/>
            <person name="Sasagawa M."/>
            <person name="Fukada J."/>
            <person name="Nakamura S."/>
            <person name="Katano Y."/>
            <person name="Hanada S."/>
            <person name="Kamagata Y."/>
            <person name="Nakamura N."/>
            <person name="Yamazaki S."/>
            <person name="Fujita N."/>
        </authorList>
    </citation>
    <scope>NUCLEOTIDE SEQUENCE [LARGE SCALE GENOMIC DNA]</scope>
    <source>
        <strain evidence="19">ATCC 700054 / DSM 10555 / JCM 9379 / NBRC 101784 / NCIMB 13414 / VKM Ac-1990 / NM-1</strain>
    </source>
</reference>
<dbReference type="Pfam" id="PF08245">
    <property type="entry name" value="Mur_ligase_M"/>
    <property type="match status" value="1"/>
</dbReference>
<evidence type="ECO:0000259" key="15">
    <source>
        <dbReference type="Pfam" id="PF01225"/>
    </source>
</evidence>
<organism evidence="18 19">
    <name type="scientific">Microlunatus phosphovorus (strain ATCC 700054 / DSM 10555 / JCM 9379 / NBRC 101784 / NCIMB 13414 / VKM Ac-1990 / NM-1)</name>
    <dbReference type="NCBI Taxonomy" id="1032480"/>
    <lineage>
        <taxon>Bacteria</taxon>
        <taxon>Bacillati</taxon>
        <taxon>Actinomycetota</taxon>
        <taxon>Actinomycetes</taxon>
        <taxon>Propionibacteriales</taxon>
        <taxon>Propionibacteriaceae</taxon>
        <taxon>Microlunatus</taxon>
    </lineage>
</organism>
<evidence type="ECO:0000313" key="18">
    <source>
        <dbReference type="EMBL" id="BAK37138.1"/>
    </source>
</evidence>
<sequence>MGLLTPVELVGVRELGPVHFIAIGGSGMNGIASALLHLGVPVSGSDRQDSKYLRALEAEGARVYVGHDAAQLSDDVQTVVASSAIREDNPELAKARRRGLRVLHRSAALGSIMLGRRGVAVAGTHGKTTTTAMISHVLSGVGADPSYVIGGSLTGASTGGHIGGGDAFVVEADESDGSFLQYPAEIAVVTNVDPDHLSNWGTAENYADGFLRFATGETVRLLVISADDPGAVVLTERVRGLAGERPRIVTYGAAEGADIRIANAAFEGTGSSFTLAGEQVRLRVPGDYNVWNAAAAYTVAVALGADPAAARAELETYGGTKRRFQLIGTVDDIRVYDDYAHHPTEVANTLRAARTGVAGTGGRVVACFQPHLYTRTRDFWRELAAALEIADQAVVMDVCGDREDPIPGIDGAMVAEAVTPGTAEVTYVPGWDDAAPTVARIAQPGDLVVTLGCGDVTKVAPLIVDELAALRGAGA</sequence>
<dbReference type="NCBIfam" id="TIGR01082">
    <property type="entry name" value="murC"/>
    <property type="match status" value="1"/>
</dbReference>
<keyword evidence="12 14" id="KW-0961">Cell wall biogenesis/degradation</keyword>
<dbReference type="SUPFAM" id="SSF53623">
    <property type="entry name" value="MurD-like peptide ligases, catalytic domain"/>
    <property type="match status" value="1"/>
</dbReference>
<dbReference type="GO" id="GO:0009252">
    <property type="term" value="P:peptidoglycan biosynthetic process"/>
    <property type="evidence" value="ECO:0007669"/>
    <property type="project" value="UniProtKB-UniRule"/>
</dbReference>
<evidence type="ECO:0000256" key="1">
    <source>
        <dbReference type="ARBA" id="ARBA00004496"/>
    </source>
</evidence>
<dbReference type="GO" id="GO:0005524">
    <property type="term" value="F:ATP binding"/>
    <property type="evidence" value="ECO:0007669"/>
    <property type="project" value="UniProtKB-UniRule"/>
</dbReference>
<evidence type="ECO:0000256" key="10">
    <source>
        <dbReference type="ARBA" id="ARBA00022984"/>
    </source>
</evidence>
<dbReference type="PANTHER" id="PTHR43445:SF3">
    <property type="entry name" value="UDP-N-ACETYLMURAMATE--L-ALANINE LIGASE"/>
    <property type="match status" value="1"/>
</dbReference>
<keyword evidence="7 14" id="KW-0547">Nucleotide-binding</keyword>
<dbReference type="Proteomes" id="UP000007947">
    <property type="component" value="Chromosome"/>
</dbReference>
<comment type="subcellular location">
    <subcellularLocation>
        <location evidence="1 14">Cytoplasm</location>
    </subcellularLocation>
</comment>
<dbReference type="UniPathway" id="UPA00219"/>
<evidence type="ECO:0000256" key="14">
    <source>
        <dbReference type="HAMAP-Rule" id="MF_00046"/>
    </source>
</evidence>
<evidence type="ECO:0000256" key="5">
    <source>
        <dbReference type="ARBA" id="ARBA00022598"/>
    </source>
</evidence>
<dbReference type="InterPro" id="IPR004101">
    <property type="entry name" value="Mur_ligase_C"/>
</dbReference>
<dbReference type="AlphaFoldDB" id="F5XRS5"/>